<gene>
    <name evidence="8" type="ORF">GCM10010185_55450</name>
</gene>
<comment type="caution">
    <text evidence="8">The sequence shown here is derived from an EMBL/GenBank/DDBJ whole genome shotgun (WGS) entry which is preliminary data.</text>
</comment>
<dbReference type="GO" id="GO:0043531">
    <property type="term" value="F:ADP binding"/>
    <property type="evidence" value="ECO:0007669"/>
    <property type="project" value="InterPro"/>
</dbReference>
<dbReference type="Pfam" id="PF03704">
    <property type="entry name" value="BTAD"/>
    <property type="match status" value="1"/>
</dbReference>
<dbReference type="AlphaFoldDB" id="A0A918EGX0"/>
<dbReference type="InterPro" id="IPR016032">
    <property type="entry name" value="Sig_transdc_resp-reg_C-effctor"/>
</dbReference>
<dbReference type="InterPro" id="IPR036388">
    <property type="entry name" value="WH-like_DNA-bd_sf"/>
</dbReference>
<dbReference type="InterPro" id="IPR027417">
    <property type="entry name" value="P-loop_NTPase"/>
</dbReference>
<organism evidence="8 9">
    <name type="scientific">Saccharothrix coeruleofusca</name>
    <dbReference type="NCBI Taxonomy" id="33919"/>
    <lineage>
        <taxon>Bacteria</taxon>
        <taxon>Bacillati</taxon>
        <taxon>Actinomycetota</taxon>
        <taxon>Actinomycetes</taxon>
        <taxon>Pseudonocardiales</taxon>
        <taxon>Pseudonocardiaceae</taxon>
        <taxon>Saccharothrix</taxon>
    </lineage>
</organism>
<protein>
    <submittedName>
        <fullName evidence="8">SARP family transcriptional regulator</fullName>
    </submittedName>
</protein>
<dbReference type="PANTHER" id="PTHR35807:SF1">
    <property type="entry name" value="TRANSCRIPTIONAL REGULATOR REDD"/>
    <property type="match status" value="1"/>
</dbReference>
<dbReference type="GO" id="GO:0000160">
    <property type="term" value="P:phosphorelay signal transduction system"/>
    <property type="evidence" value="ECO:0007669"/>
    <property type="project" value="InterPro"/>
</dbReference>
<sequence>MVGGRSVALGGAKPRALLAALVLEAGVTVSTDVLADVLWPGGPPRSAAANIRTYVHALRRGLAEHEAELAERIEARSAGYLLHAAPDEVDRVVFEARVAAAQRALDAGEQEAALVELTRAEALWRGPVLADLPHGHAWSAPLARLAELRLSAQELRTRVQIELGRYGEAVVELRGLLNDDPLREERWVQLMTALDGAGRRAEALGAYAEAERVLREELDVEPGPRLRGLRSALVTAEAGEHEPVCQLPLDLLDFTGRQAVVDRLVGLLRERGRAGRPTVAIVSGPPGVGKSAVVVRVAHEVRADFPDGQLHVDLGGTTDHPRRPGDVLVELLRALGVPETALPREVADRASLLRSKLAASRVLVVLDDAGEAARVRPLLPGAGGSAVLLTSRTRLPDLGGTHTVELDVLPLDEAAGLLSDVAGAARVAAEPDGATAILESCGYLPLAIRVAGARLAHRPQWTLRRFAERLADERRLLDELRVGDLAVRASVALSYDQLSGTAARAFRGLGLLGRGQFPSWVVAALLDRSEADDVLDVLVDAHLVELASADSRGEPLYRLHDLLRVYAREQSENDPQQDRRAAVRRVAEGFLALAVTAADGLPTNYFGLVPSWETAGAWRPPAVESLVAQPDVWYDTTTGTGVSVVALAAEWGHDDLAWRLAAAFAPYFDLRSRHEDWLRTHRVALAAARRAGDERGEAILLRNLGLVHVYQDAYAEAMAAFDASRELFERAGDEHGAAIALTGAITVLRIRGEHDAALDRGGRALAVFTRRGDRQRQAALELALGAVRMERGDLRDAERWFAGALALAEAVDDRHRAAHARQRLAELARRRGELDQARQRLDEAVAIFDDLGDHKCVVYAHQDLAEVHLRGGDPAHAEVLLGGCLAAHRRNRDRRSEAVVRELLGELHQRARRLEQAREHFEAALALWRELSASREERALAERLRTALA</sequence>
<dbReference type="GO" id="GO:0006355">
    <property type="term" value="P:regulation of DNA-templated transcription"/>
    <property type="evidence" value="ECO:0007669"/>
    <property type="project" value="InterPro"/>
</dbReference>
<feature type="DNA-binding region" description="OmpR/PhoB-type" evidence="5">
    <location>
        <begin position="1"/>
        <end position="84"/>
    </location>
</feature>
<dbReference type="PANTHER" id="PTHR35807">
    <property type="entry name" value="TRANSCRIPTIONAL REGULATOR REDD-RELATED"/>
    <property type="match status" value="1"/>
</dbReference>
<dbReference type="Gene3D" id="1.25.40.10">
    <property type="entry name" value="Tetratricopeptide repeat domain"/>
    <property type="match status" value="2"/>
</dbReference>
<dbReference type="GO" id="GO:0003677">
    <property type="term" value="F:DNA binding"/>
    <property type="evidence" value="ECO:0007669"/>
    <property type="project" value="UniProtKB-UniRule"/>
</dbReference>
<keyword evidence="2" id="KW-0805">Transcription regulation</keyword>
<dbReference type="CDD" id="cd15831">
    <property type="entry name" value="BTAD"/>
    <property type="match status" value="1"/>
</dbReference>
<dbReference type="SUPFAM" id="SSF52540">
    <property type="entry name" value="P-loop containing nucleoside triphosphate hydrolases"/>
    <property type="match status" value="1"/>
</dbReference>
<dbReference type="SUPFAM" id="SSF46894">
    <property type="entry name" value="C-terminal effector domain of the bipartite response regulators"/>
    <property type="match status" value="1"/>
</dbReference>
<keyword evidence="4" id="KW-0804">Transcription</keyword>
<dbReference type="InterPro" id="IPR001867">
    <property type="entry name" value="OmpR/PhoB-type_DNA-bd"/>
</dbReference>
<reference evidence="8" key="2">
    <citation type="submission" date="2020-09" db="EMBL/GenBank/DDBJ databases">
        <authorList>
            <person name="Sun Q."/>
            <person name="Ohkuma M."/>
        </authorList>
    </citation>
    <scope>NUCLEOTIDE SEQUENCE</scope>
    <source>
        <strain evidence="8">JCM 3313</strain>
    </source>
</reference>
<dbReference type="SUPFAM" id="SSF48452">
    <property type="entry name" value="TPR-like"/>
    <property type="match status" value="2"/>
</dbReference>
<feature type="coiled-coil region" evidence="6">
    <location>
        <begin position="817"/>
        <end position="844"/>
    </location>
</feature>
<evidence type="ECO:0000259" key="7">
    <source>
        <dbReference type="PROSITE" id="PS51755"/>
    </source>
</evidence>
<dbReference type="PROSITE" id="PS51755">
    <property type="entry name" value="OMPR_PHOB"/>
    <property type="match status" value="1"/>
</dbReference>
<keyword evidence="9" id="KW-1185">Reference proteome</keyword>
<comment type="similarity">
    <text evidence="1">Belongs to the AfsR/DnrI/RedD regulatory family.</text>
</comment>
<evidence type="ECO:0000256" key="1">
    <source>
        <dbReference type="ARBA" id="ARBA00005820"/>
    </source>
</evidence>
<name>A0A918EGX0_9PSEU</name>
<reference evidence="8" key="1">
    <citation type="journal article" date="2014" name="Int. J. Syst. Evol. Microbiol.">
        <title>Complete genome sequence of Corynebacterium casei LMG S-19264T (=DSM 44701T), isolated from a smear-ripened cheese.</title>
        <authorList>
            <consortium name="US DOE Joint Genome Institute (JGI-PGF)"/>
            <person name="Walter F."/>
            <person name="Albersmeier A."/>
            <person name="Kalinowski J."/>
            <person name="Ruckert C."/>
        </authorList>
    </citation>
    <scope>NUCLEOTIDE SEQUENCE</scope>
    <source>
        <strain evidence="8">JCM 3313</strain>
    </source>
</reference>
<evidence type="ECO:0000256" key="3">
    <source>
        <dbReference type="ARBA" id="ARBA00023125"/>
    </source>
</evidence>
<dbReference type="InterPro" id="IPR005158">
    <property type="entry name" value="BTAD"/>
</dbReference>
<evidence type="ECO:0000313" key="9">
    <source>
        <dbReference type="Proteomes" id="UP000639606"/>
    </source>
</evidence>
<dbReference type="Gene3D" id="1.10.10.10">
    <property type="entry name" value="Winged helix-like DNA-binding domain superfamily/Winged helix DNA-binding domain"/>
    <property type="match status" value="2"/>
</dbReference>
<evidence type="ECO:0000256" key="6">
    <source>
        <dbReference type="SAM" id="Coils"/>
    </source>
</evidence>
<evidence type="ECO:0000313" key="8">
    <source>
        <dbReference type="EMBL" id="GGP74883.1"/>
    </source>
</evidence>
<dbReference type="SMART" id="SM00028">
    <property type="entry name" value="TPR"/>
    <property type="match status" value="4"/>
</dbReference>
<evidence type="ECO:0000256" key="5">
    <source>
        <dbReference type="PROSITE-ProRule" id="PRU01091"/>
    </source>
</evidence>
<dbReference type="Gene3D" id="3.40.50.300">
    <property type="entry name" value="P-loop containing nucleotide triphosphate hydrolases"/>
    <property type="match status" value="1"/>
</dbReference>
<dbReference type="InterPro" id="IPR011990">
    <property type="entry name" value="TPR-like_helical_dom_sf"/>
</dbReference>
<accession>A0A918EGX0</accession>
<dbReference type="InterPro" id="IPR019734">
    <property type="entry name" value="TPR_rpt"/>
</dbReference>
<dbReference type="Proteomes" id="UP000639606">
    <property type="component" value="Unassembled WGS sequence"/>
</dbReference>
<dbReference type="SMART" id="SM01043">
    <property type="entry name" value="BTAD"/>
    <property type="match status" value="1"/>
</dbReference>
<feature type="domain" description="OmpR/PhoB-type" evidence="7">
    <location>
        <begin position="1"/>
        <end position="84"/>
    </location>
</feature>
<keyword evidence="3 5" id="KW-0238">DNA-binding</keyword>
<dbReference type="InterPro" id="IPR002182">
    <property type="entry name" value="NB-ARC"/>
</dbReference>
<dbReference type="InterPro" id="IPR051677">
    <property type="entry name" value="AfsR-DnrI-RedD_regulator"/>
</dbReference>
<dbReference type="SMART" id="SM00862">
    <property type="entry name" value="Trans_reg_C"/>
    <property type="match status" value="1"/>
</dbReference>
<dbReference type="PRINTS" id="PR00364">
    <property type="entry name" value="DISEASERSIST"/>
</dbReference>
<dbReference type="EMBL" id="BMRG01000015">
    <property type="protein sequence ID" value="GGP74883.1"/>
    <property type="molecule type" value="Genomic_DNA"/>
</dbReference>
<evidence type="ECO:0000256" key="4">
    <source>
        <dbReference type="ARBA" id="ARBA00023163"/>
    </source>
</evidence>
<proteinExistence type="inferred from homology"/>
<dbReference type="Pfam" id="PF13424">
    <property type="entry name" value="TPR_12"/>
    <property type="match status" value="2"/>
</dbReference>
<dbReference type="Pfam" id="PF00931">
    <property type="entry name" value="NB-ARC"/>
    <property type="match status" value="1"/>
</dbReference>
<keyword evidence="6" id="KW-0175">Coiled coil</keyword>
<evidence type="ECO:0000256" key="2">
    <source>
        <dbReference type="ARBA" id="ARBA00023015"/>
    </source>
</evidence>